<keyword evidence="2" id="KW-1185">Reference proteome</keyword>
<protein>
    <submittedName>
        <fullName evidence="1">Uncharacterized protein</fullName>
    </submittedName>
</protein>
<organism evidence="1 2">
    <name type="scientific">Lutimaribacter marinistellae</name>
    <dbReference type="NCBI Taxonomy" id="1820329"/>
    <lineage>
        <taxon>Bacteria</taxon>
        <taxon>Pseudomonadati</taxon>
        <taxon>Pseudomonadota</taxon>
        <taxon>Alphaproteobacteria</taxon>
        <taxon>Rhodobacterales</taxon>
        <taxon>Roseobacteraceae</taxon>
        <taxon>Lutimaribacter</taxon>
    </lineage>
</organism>
<gene>
    <name evidence="1" type="ORF">ACFORG_07270</name>
</gene>
<dbReference type="RefSeq" id="WP_386734743.1">
    <property type="nucleotide sequence ID" value="NZ_JBHRXI010000006.1"/>
</dbReference>
<reference evidence="2" key="1">
    <citation type="journal article" date="2019" name="Int. J. Syst. Evol. Microbiol.">
        <title>The Global Catalogue of Microorganisms (GCM) 10K type strain sequencing project: providing services to taxonomists for standard genome sequencing and annotation.</title>
        <authorList>
            <consortium name="The Broad Institute Genomics Platform"/>
            <consortium name="The Broad Institute Genome Sequencing Center for Infectious Disease"/>
            <person name="Wu L."/>
            <person name="Ma J."/>
        </authorList>
    </citation>
    <scope>NUCLEOTIDE SEQUENCE [LARGE SCALE GENOMIC DNA]</scope>
    <source>
        <strain evidence="2">KCTC 42911</strain>
    </source>
</reference>
<dbReference type="Proteomes" id="UP001595629">
    <property type="component" value="Unassembled WGS sequence"/>
</dbReference>
<proteinExistence type="predicted"/>
<name>A0ABV7TDA8_9RHOB</name>
<sequence length="234" mass="26120">MSGQTKRDTDTPPGLSAAEFALLCRKVRESANLTDKAMRRSAMMKTVGVYLQAEPQRVAREKIQDQDEFLKRIVEFQTRWLQGVASDPKRPSETDLQQLESLLNQARAEPVAHEAVQRLLRELIQAGKKPEILLDFVADDWAGLVSTSSKTRRQKPHDWHRQEQIAASVCALVLAGTSQNEAIRVVAEAAQAAGIVWTKTYATEAVTFENVRGAWRASARFRRLSKDGGISPPK</sequence>
<comment type="caution">
    <text evidence="1">The sequence shown here is derived from an EMBL/GenBank/DDBJ whole genome shotgun (WGS) entry which is preliminary data.</text>
</comment>
<accession>A0ABV7TDA8</accession>
<dbReference type="EMBL" id="JBHRXI010000006">
    <property type="protein sequence ID" value="MFC3613557.1"/>
    <property type="molecule type" value="Genomic_DNA"/>
</dbReference>
<evidence type="ECO:0000313" key="2">
    <source>
        <dbReference type="Proteomes" id="UP001595629"/>
    </source>
</evidence>
<evidence type="ECO:0000313" key="1">
    <source>
        <dbReference type="EMBL" id="MFC3613557.1"/>
    </source>
</evidence>